<dbReference type="KEGG" id="dbc:MFMK1_003183"/>
<dbReference type="AlphaFoldDB" id="A0AAU0USQ5"/>
<organism evidence="1 2">
    <name type="scientific">Metallumcola ferriviriculae</name>
    <dbReference type="NCBI Taxonomy" id="3039180"/>
    <lineage>
        <taxon>Bacteria</taxon>
        <taxon>Bacillati</taxon>
        <taxon>Bacillota</taxon>
        <taxon>Clostridia</taxon>
        <taxon>Neomoorellales</taxon>
        <taxon>Desulfitibacteraceae</taxon>
        <taxon>Metallumcola</taxon>
    </lineage>
</organism>
<reference evidence="1 2" key="1">
    <citation type="submission" date="2023-04" db="EMBL/GenBank/DDBJ databases">
        <authorList>
            <person name="Hsu D."/>
        </authorList>
    </citation>
    <scope>NUCLEOTIDE SEQUENCE [LARGE SCALE GENOMIC DNA]</scope>
    <source>
        <strain evidence="1 2">MK1</strain>
    </source>
</reference>
<keyword evidence="2" id="KW-1185">Reference proteome</keyword>
<name>A0AAU0USQ5_9FIRM</name>
<evidence type="ECO:0000313" key="2">
    <source>
        <dbReference type="Proteomes" id="UP001329915"/>
    </source>
</evidence>
<accession>A0AAU0USQ5</accession>
<gene>
    <name evidence="1" type="ORF">MFMK1_003183</name>
</gene>
<proteinExistence type="predicted"/>
<sequence length="115" mass="13409">MLELLEELLPNFKQEFNRRVTMQELTRLSIQLSPKTAIVISNQWMYVIQKKWLSLKCKSFNPHEIGVVDYRDGKLIIELSNGRREILNVADEKIGVITFGLEKINEHLAGARRSR</sequence>
<dbReference type="EMBL" id="CP121694">
    <property type="protein sequence ID" value="WRO23326.1"/>
    <property type="molecule type" value="Genomic_DNA"/>
</dbReference>
<evidence type="ECO:0000313" key="1">
    <source>
        <dbReference type="EMBL" id="WRO23326.1"/>
    </source>
</evidence>
<protein>
    <submittedName>
        <fullName evidence="1">Uncharacterized protein</fullName>
    </submittedName>
</protein>
<dbReference type="RefSeq" id="WP_366922708.1">
    <property type="nucleotide sequence ID" value="NZ_CP121694.1"/>
</dbReference>
<dbReference type="Proteomes" id="UP001329915">
    <property type="component" value="Chromosome"/>
</dbReference>